<proteinExistence type="predicted"/>
<reference evidence="3 4" key="1">
    <citation type="journal article" date="2013" name="Clin. Infect. Dis.">
        <title>First isolation of Mimivirus in a patient with pneumonia.</title>
        <authorList>
            <person name="Saadi H."/>
            <person name="Pagnier I."/>
            <person name="Colson P."/>
            <person name="Cherif J.K."/>
            <person name="Beji M."/>
            <person name="Boughalmi M."/>
            <person name="Azza S."/>
            <person name="Armstrong N."/>
            <person name="Robert C."/>
            <person name="Fournous G."/>
            <person name="La Scola B."/>
            <person name="Raoult D."/>
        </authorList>
    </citation>
    <scope>NUCLEOTIDE SEQUENCE [LARGE SCALE GENOMIC DNA]</scope>
    <source>
        <strain evidence="3">LBA111</strain>
    </source>
</reference>
<dbReference type="PROSITE" id="PS50297">
    <property type="entry name" value="ANK_REP_REGION"/>
    <property type="match status" value="3"/>
</dbReference>
<dbReference type="PANTHER" id="PTHR24123:SF33">
    <property type="entry name" value="PROTEIN HOS4"/>
    <property type="match status" value="1"/>
</dbReference>
<organism evidence="3 4">
    <name type="scientific">Megavirus lba</name>
    <dbReference type="NCBI Taxonomy" id="1235314"/>
    <lineage>
        <taxon>Viruses</taxon>
        <taxon>Varidnaviria</taxon>
        <taxon>Bamfordvirae</taxon>
        <taxon>Nucleocytoviricota</taxon>
        <taxon>Megaviricetes</taxon>
        <taxon>Imitervirales</taxon>
        <taxon>Mimiviridae</taxon>
        <taxon>Megamimivirinae</taxon>
        <taxon>Megavirus</taxon>
        <taxon>Megavirus chilense</taxon>
    </lineage>
</organism>
<evidence type="ECO:0000313" key="4">
    <source>
        <dbReference type="Proteomes" id="UP000236749"/>
    </source>
</evidence>
<dbReference type="Pfam" id="PF12796">
    <property type="entry name" value="Ank_2"/>
    <property type="match status" value="3"/>
</dbReference>
<dbReference type="PROSITE" id="PS50088">
    <property type="entry name" value="ANK_REPEAT"/>
    <property type="match status" value="4"/>
</dbReference>
<gene>
    <name evidence="3" type="ORF">LBA_01014</name>
</gene>
<dbReference type="Gene3D" id="1.25.40.20">
    <property type="entry name" value="Ankyrin repeat-containing domain"/>
    <property type="match status" value="3"/>
</dbReference>
<dbReference type="Proteomes" id="UP000236749">
    <property type="component" value="Segment"/>
</dbReference>
<protein>
    <submittedName>
        <fullName evidence="3">Putative ankyrin repeat protein</fullName>
    </submittedName>
</protein>
<dbReference type="Pfam" id="PF13637">
    <property type="entry name" value="Ank_4"/>
    <property type="match status" value="1"/>
</dbReference>
<keyword evidence="2" id="KW-0040">ANK repeat</keyword>
<dbReference type="InterPro" id="IPR002110">
    <property type="entry name" value="Ankyrin_rpt"/>
</dbReference>
<keyword evidence="1" id="KW-0677">Repeat</keyword>
<name>L7Y471_9VIRU</name>
<evidence type="ECO:0000256" key="2">
    <source>
        <dbReference type="ARBA" id="ARBA00023043"/>
    </source>
</evidence>
<evidence type="ECO:0000313" key="3">
    <source>
        <dbReference type="EMBL" id="AGD92932.1"/>
    </source>
</evidence>
<dbReference type="InterPro" id="IPR036770">
    <property type="entry name" value="Ankyrin_rpt-contain_sf"/>
</dbReference>
<dbReference type="SUPFAM" id="SSF48403">
    <property type="entry name" value="Ankyrin repeat"/>
    <property type="match status" value="1"/>
</dbReference>
<dbReference type="InterPro" id="IPR051165">
    <property type="entry name" value="Multifunctional_ANK_Repeat"/>
</dbReference>
<accession>L7Y471</accession>
<dbReference type="PANTHER" id="PTHR24123">
    <property type="entry name" value="ANKYRIN REPEAT-CONTAINING"/>
    <property type="match status" value="1"/>
</dbReference>
<evidence type="ECO:0000256" key="1">
    <source>
        <dbReference type="ARBA" id="ARBA00022737"/>
    </source>
</evidence>
<sequence length="414" mass="47717">MSSRIYFILSDYRYYGDSLNISDQNISDWVPTCKFCFCDPKYVCQYMYHDEFIYIYDIVLPENDPDLKIKYYENGQYSANKIIIQNEYDLKDVHTWKYMISMGTNIFIHNDRSLSWACINNYVSIIEYLVNQGIDVNNDCFPISGAALGGYIDTVKYLIEKGANTKSINEALISASYSGHIELVKYLVEYGADINMEIGYDNALGLACQEGHMNIIEYLINNGANTNTINEALIYASEKNHLNIIIYLKQLGADINFNNSRILDRVSYNGYFEIVKYLIESDIDININEYALVYSSSEGHFEIVKYLVENGLHHQINEALETSCYHNYVDIAKYLIDSGANIHSNNETPLINTLESYKNNHNRFELIKYLIELGADIHINNNKPLLLALKYGYHEIIKYLIDSGANNMYVTINH</sequence>
<dbReference type="EMBL" id="JX885207">
    <property type="protein sequence ID" value="AGD92932.1"/>
    <property type="molecule type" value="Genomic_DNA"/>
</dbReference>
<dbReference type="SMART" id="SM00248">
    <property type="entry name" value="ANK"/>
    <property type="match status" value="8"/>
</dbReference>